<dbReference type="Proteomes" id="UP000824469">
    <property type="component" value="Unassembled WGS sequence"/>
</dbReference>
<comment type="caution">
    <text evidence="1">The sequence shown here is derived from an EMBL/GenBank/DDBJ whole genome shotgun (WGS) entry which is preliminary data.</text>
</comment>
<feature type="non-terminal residue" evidence="1">
    <location>
        <position position="80"/>
    </location>
</feature>
<keyword evidence="2" id="KW-1185">Reference proteome</keyword>
<protein>
    <submittedName>
        <fullName evidence="1">Uncharacterized protein</fullName>
    </submittedName>
</protein>
<organism evidence="1 2">
    <name type="scientific">Taxus chinensis</name>
    <name type="common">Chinese yew</name>
    <name type="synonym">Taxus wallichiana var. chinensis</name>
    <dbReference type="NCBI Taxonomy" id="29808"/>
    <lineage>
        <taxon>Eukaryota</taxon>
        <taxon>Viridiplantae</taxon>
        <taxon>Streptophyta</taxon>
        <taxon>Embryophyta</taxon>
        <taxon>Tracheophyta</taxon>
        <taxon>Spermatophyta</taxon>
        <taxon>Pinopsida</taxon>
        <taxon>Pinidae</taxon>
        <taxon>Conifers II</taxon>
        <taxon>Cupressales</taxon>
        <taxon>Taxaceae</taxon>
        <taxon>Taxus</taxon>
    </lineage>
</organism>
<gene>
    <name evidence="1" type="ORF">KI387_025550</name>
</gene>
<evidence type="ECO:0000313" key="2">
    <source>
        <dbReference type="Proteomes" id="UP000824469"/>
    </source>
</evidence>
<evidence type="ECO:0000313" key="1">
    <source>
        <dbReference type="EMBL" id="KAH9310515.1"/>
    </source>
</evidence>
<dbReference type="AlphaFoldDB" id="A0AA38FVL2"/>
<accession>A0AA38FVL2</accession>
<reference evidence="1 2" key="1">
    <citation type="journal article" date="2021" name="Nat. Plants">
        <title>The Taxus genome provides insights into paclitaxel biosynthesis.</title>
        <authorList>
            <person name="Xiong X."/>
            <person name="Gou J."/>
            <person name="Liao Q."/>
            <person name="Li Y."/>
            <person name="Zhou Q."/>
            <person name="Bi G."/>
            <person name="Li C."/>
            <person name="Du R."/>
            <person name="Wang X."/>
            <person name="Sun T."/>
            <person name="Guo L."/>
            <person name="Liang H."/>
            <person name="Lu P."/>
            <person name="Wu Y."/>
            <person name="Zhang Z."/>
            <person name="Ro D.K."/>
            <person name="Shang Y."/>
            <person name="Huang S."/>
            <person name="Yan J."/>
        </authorList>
    </citation>
    <scope>NUCLEOTIDE SEQUENCE [LARGE SCALE GENOMIC DNA]</scope>
    <source>
        <strain evidence="1">Ta-2019</strain>
    </source>
</reference>
<feature type="non-terminal residue" evidence="1">
    <location>
        <position position="1"/>
    </location>
</feature>
<sequence length="80" mass="9421">KAYRLKPGSRKILRSREIYRKYSPHGHSTFYYDGSCEPYVWIHAYFASSSTVKQKYVSLDELEACRVVSIYEDSVKRAFT</sequence>
<dbReference type="EMBL" id="JAHRHJ020000006">
    <property type="protein sequence ID" value="KAH9310515.1"/>
    <property type="molecule type" value="Genomic_DNA"/>
</dbReference>
<proteinExistence type="predicted"/>
<name>A0AA38FVL2_TAXCH</name>